<gene>
    <name evidence="2" type="ORF">LTRI10_LOCUS10021</name>
</gene>
<accession>A0AAV2D1U2</accession>
<name>A0AAV2D1U2_9ROSI</name>
<dbReference type="InterPro" id="IPR006527">
    <property type="entry name" value="F-box-assoc_dom_typ1"/>
</dbReference>
<dbReference type="InterPro" id="IPR017451">
    <property type="entry name" value="F-box-assoc_interact_dom"/>
</dbReference>
<organism evidence="2 3">
    <name type="scientific">Linum trigynum</name>
    <dbReference type="NCBI Taxonomy" id="586398"/>
    <lineage>
        <taxon>Eukaryota</taxon>
        <taxon>Viridiplantae</taxon>
        <taxon>Streptophyta</taxon>
        <taxon>Embryophyta</taxon>
        <taxon>Tracheophyta</taxon>
        <taxon>Spermatophyta</taxon>
        <taxon>Magnoliopsida</taxon>
        <taxon>eudicotyledons</taxon>
        <taxon>Gunneridae</taxon>
        <taxon>Pentapetalae</taxon>
        <taxon>rosids</taxon>
        <taxon>fabids</taxon>
        <taxon>Malpighiales</taxon>
        <taxon>Linaceae</taxon>
        <taxon>Linum</taxon>
    </lineage>
</organism>
<reference evidence="2 3" key="1">
    <citation type="submission" date="2024-04" db="EMBL/GenBank/DDBJ databases">
        <authorList>
            <person name="Fracassetti M."/>
        </authorList>
    </citation>
    <scope>NUCLEOTIDE SEQUENCE [LARGE SCALE GENOMIC DNA]</scope>
</reference>
<dbReference type="SUPFAM" id="SSF81383">
    <property type="entry name" value="F-box domain"/>
    <property type="match status" value="1"/>
</dbReference>
<feature type="domain" description="F-box associated beta-propeller type 1" evidence="1">
    <location>
        <begin position="163"/>
        <end position="455"/>
    </location>
</feature>
<dbReference type="InterPro" id="IPR036047">
    <property type="entry name" value="F-box-like_dom_sf"/>
</dbReference>
<evidence type="ECO:0000313" key="3">
    <source>
        <dbReference type="Proteomes" id="UP001497516"/>
    </source>
</evidence>
<dbReference type="EMBL" id="OZ034814">
    <property type="protein sequence ID" value="CAL1363660.1"/>
    <property type="molecule type" value="Genomic_DNA"/>
</dbReference>
<dbReference type="Proteomes" id="UP001497516">
    <property type="component" value="Chromosome 10"/>
</dbReference>
<dbReference type="NCBIfam" id="TIGR01640">
    <property type="entry name" value="F_box_assoc_1"/>
    <property type="match status" value="1"/>
</dbReference>
<evidence type="ECO:0000313" key="2">
    <source>
        <dbReference type="EMBL" id="CAL1363660.1"/>
    </source>
</evidence>
<evidence type="ECO:0000259" key="1">
    <source>
        <dbReference type="Pfam" id="PF07734"/>
    </source>
</evidence>
<dbReference type="Pfam" id="PF07734">
    <property type="entry name" value="FBA_1"/>
    <property type="match status" value="1"/>
</dbReference>
<dbReference type="PANTHER" id="PTHR31672:SF13">
    <property type="entry name" value="F-BOX PROTEIN CPR30-LIKE"/>
    <property type="match status" value="1"/>
</dbReference>
<protein>
    <recommendedName>
        <fullName evidence="1">F-box associated beta-propeller type 1 domain-containing protein</fullName>
    </recommendedName>
</protein>
<keyword evidence="3" id="KW-1185">Reference proteome</keyword>
<dbReference type="InterPro" id="IPR050796">
    <property type="entry name" value="SCF_F-box_component"/>
</dbReference>
<dbReference type="AlphaFoldDB" id="A0AAV2D1U2"/>
<proteinExistence type="predicted"/>
<dbReference type="PANTHER" id="PTHR31672">
    <property type="entry name" value="BNACNNG10540D PROTEIN"/>
    <property type="match status" value="1"/>
</dbReference>
<sequence length="469" mass="53029">MSSPGVKRSPARYAVWIPDELTTGILWMLPNAASLARFRCVSRSWRRILSEYITRILFSDDQAARRITVARCSDPESWRRLLCEFVGKTLFCDDQAAHVMIARNKGKFATTTSFSIHSNDDDLHHVSSGTLTASGLILGGPAVIAGSSRGIFCLWNCAPGTLTDKRIILWNPTTSETKVLPSLAPVHPSRVHGRLGECLGPVGFGFDPITNDYKVLVRFTTLKPTQRGGYDLESEQSEKMFVYSVKGNSYKRLHGAPVEVFRGQRVLEYPLTATSSRSEKCHWLSPWCTNEHYYRFTRFDVSTEAFTTLQVPVPSQQVLCLTWHNVRDSFHVAKDGSCLVAVFSSSSGNEHGVFLEVWAELDYATLWRPHECSWTMLYSVSSLLPPPPRAFATRLHVPRLWKDGKLFARFVMGDDELRVVDLEKESWMVLDSMEVKLLGKEDYLELVTYFPSLVSLSGSRKRQRCRLVC</sequence>